<keyword evidence="3" id="KW-1185">Reference proteome</keyword>
<evidence type="ECO:0000313" key="3">
    <source>
        <dbReference type="Proteomes" id="UP001486808"/>
    </source>
</evidence>
<evidence type="ECO:0000256" key="1">
    <source>
        <dbReference type="SAM" id="MobiDB-lite"/>
    </source>
</evidence>
<sequence>MSWRTPETLLHRQKDSSYGRILRHLDQALDMAHTRQWLTGYQAGGVAELELQGLSKEDLAVLWQILETLDSSCPLPGVLPPPAQAGHQQHRDHH</sequence>
<reference evidence="2 3" key="1">
    <citation type="submission" date="2024-04" db="EMBL/GenBank/DDBJ databases">
        <title>Draft genome sequence of Halopseudomonas sabulinigri NBRC 116187.</title>
        <authorList>
            <person name="Miyakawa T."/>
            <person name="Kusuya Y."/>
            <person name="Miura T."/>
        </authorList>
    </citation>
    <scope>NUCLEOTIDE SEQUENCE [LARGE SCALE GENOMIC DNA]</scope>
    <source>
        <strain evidence="2 3">4NH20-0042</strain>
    </source>
</reference>
<dbReference type="Proteomes" id="UP001486808">
    <property type="component" value="Unassembled WGS sequence"/>
</dbReference>
<protein>
    <submittedName>
        <fullName evidence="2">Uncharacterized protein</fullName>
    </submittedName>
</protein>
<gene>
    <name evidence="2" type="ORF">NBRC116187_11790</name>
</gene>
<comment type="caution">
    <text evidence="2">The sequence shown here is derived from an EMBL/GenBank/DDBJ whole genome shotgun (WGS) entry which is preliminary data.</text>
</comment>
<organism evidence="2 3">
    <name type="scientific">Halopseudomonas sabulinigri</name>
    <dbReference type="NCBI Taxonomy" id="472181"/>
    <lineage>
        <taxon>Bacteria</taxon>
        <taxon>Pseudomonadati</taxon>
        <taxon>Pseudomonadota</taxon>
        <taxon>Gammaproteobacteria</taxon>
        <taxon>Pseudomonadales</taxon>
        <taxon>Pseudomonadaceae</taxon>
        <taxon>Halopseudomonas</taxon>
    </lineage>
</organism>
<dbReference type="RefSeq" id="WP_353387205.1">
    <property type="nucleotide sequence ID" value="NZ_BAABWD010000001.1"/>
</dbReference>
<proteinExistence type="predicted"/>
<feature type="region of interest" description="Disordered" evidence="1">
    <location>
        <begin position="75"/>
        <end position="94"/>
    </location>
</feature>
<dbReference type="EMBL" id="BAABWD010000001">
    <property type="protein sequence ID" value="GAA6130819.1"/>
    <property type="molecule type" value="Genomic_DNA"/>
</dbReference>
<accession>A0ABP9ZMY7</accession>
<name>A0ABP9ZMY7_9GAMM</name>
<evidence type="ECO:0000313" key="2">
    <source>
        <dbReference type="EMBL" id="GAA6130819.1"/>
    </source>
</evidence>